<evidence type="ECO:0000313" key="3">
    <source>
        <dbReference type="Proteomes" id="UP001054889"/>
    </source>
</evidence>
<accession>A0AAV5FDU1</accession>
<reference evidence="2" key="2">
    <citation type="submission" date="2021-12" db="EMBL/GenBank/DDBJ databases">
        <title>Resequencing data analysis of finger millet.</title>
        <authorList>
            <person name="Hatakeyama M."/>
            <person name="Aluri S."/>
            <person name="Balachadran M.T."/>
            <person name="Sivarajan S.R."/>
            <person name="Poveda L."/>
            <person name="Shimizu-Inatsugi R."/>
            <person name="Schlapbach R."/>
            <person name="Sreeman S.M."/>
            <person name="Shimizu K.K."/>
        </authorList>
    </citation>
    <scope>NUCLEOTIDE SEQUENCE</scope>
</reference>
<organism evidence="2 3">
    <name type="scientific">Eleusine coracana subsp. coracana</name>
    <dbReference type="NCBI Taxonomy" id="191504"/>
    <lineage>
        <taxon>Eukaryota</taxon>
        <taxon>Viridiplantae</taxon>
        <taxon>Streptophyta</taxon>
        <taxon>Embryophyta</taxon>
        <taxon>Tracheophyta</taxon>
        <taxon>Spermatophyta</taxon>
        <taxon>Magnoliopsida</taxon>
        <taxon>Liliopsida</taxon>
        <taxon>Poales</taxon>
        <taxon>Poaceae</taxon>
        <taxon>PACMAD clade</taxon>
        <taxon>Chloridoideae</taxon>
        <taxon>Cynodonteae</taxon>
        <taxon>Eleusininae</taxon>
        <taxon>Eleusine</taxon>
    </lineage>
</organism>
<sequence>MPTSLRQWWRRAVAAFKDRRSLLLARLRPRDEPRGPVDGQPGRRAGVRVGPARRPRGPSSCGSWPAARGGRGAGPWRSRPSWSRTACSSSGRPTPSSSSRSSPGSATAPRRRPSPPSCALTTASSTAVPSSSLPGTKLASTSIAHQTTTTE</sequence>
<feature type="compositionally biased region" description="Low complexity" evidence="1">
    <location>
        <begin position="117"/>
        <end position="134"/>
    </location>
</feature>
<feature type="region of interest" description="Disordered" evidence="1">
    <location>
        <begin position="24"/>
        <end position="151"/>
    </location>
</feature>
<keyword evidence="3" id="KW-1185">Reference proteome</keyword>
<protein>
    <submittedName>
        <fullName evidence="2">Uncharacterized protein</fullName>
    </submittedName>
</protein>
<dbReference type="AlphaFoldDB" id="A0AAV5FDU1"/>
<proteinExistence type="predicted"/>
<dbReference type="Proteomes" id="UP001054889">
    <property type="component" value="Unassembled WGS sequence"/>
</dbReference>
<feature type="compositionally biased region" description="Polar residues" evidence="1">
    <location>
        <begin position="138"/>
        <end position="151"/>
    </location>
</feature>
<comment type="caution">
    <text evidence="2">The sequence shown here is derived from an EMBL/GenBank/DDBJ whole genome shotgun (WGS) entry which is preliminary data.</text>
</comment>
<evidence type="ECO:0000313" key="2">
    <source>
        <dbReference type="EMBL" id="GJN33838.1"/>
    </source>
</evidence>
<reference evidence="2" key="1">
    <citation type="journal article" date="2018" name="DNA Res.">
        <title>Multiple hybrid de novo genome assembly of finger millet, an orphan allotetraploid crop.</title>
        <authorList>
            <person name="Hatakeyama M."/>
            <person name="Aluri S."/>
            <person name="Balachadran M.T."/>
            <person name="Sivarajan S.R."/>
            <person name="Patrignani A."/>
            <person name="Gruter S."/>
            <person name="Poveda L."/>
            <person name="Shimizu-Inatsugi R."/>
            <person name="Baeten J."/>
            <person name="Francoijs K.J."/>
            <person name="Nataraja K.N."/>
            <person name="Reddy Y.A.N."/>
            <person name="Phadnis S."/>
            <person name="Ravikumar R.L."/>
            <person name="Schlapbach R."/>
            <person name="Sreeman S.M."/>
            <person name="Shimizu K.K."/>
        </authorList>
    </citation>
    <scope>NUCLEOTIDE SEQUENCE</scope>
</reference>
<evidence type="ECO:0000256" key="1">
    <source>
        <dbReference type="SAM" id="MobiDB-lite"/>
    </source>
</evidence>
<feature type="compositionally biased region" description="Low complexity" evidence="1">
    <location>
        <begin position="62"/>
        <end position="81"/>
    </location>
</feature>
<dbReference type="EMBL" id="BQKI01000085">
    <property type="protein sequence ID" value="GJN33838.1"/>
    <property type="molecule type" value="Genomic_DNA"/>
</dbReference>
<gene>
    <name evidence="2" type="primary">gb22464</name>
    <name evidence="2" type="ORF">PR202_gb22464</name>
</gene>
<name>A0AAV5FDU1_ELECO</name>
<feature type="compositionally biased region" description="Low complexity" evidence="1">
    <location>
        <begin position="88"/>
        <end position="108"/>
    </location>
</feature>